<organism evidence="1 2">
    <name type="scientific">Clunio marinus</name>
    <dbReference type="NCBI Taxonomy" id="568069"/>
    <lineage>
        <taxon>Eukaryota</taxon>
        <taxon>Metazoa</taxon>
        <taxon>Ecdysozoa</taxon>
        <taxon>Arthropoda</taxon>
        <taxon>Hexapoda</taxon>
        <taxon>Insecta</taxon>
        <taxon>Pterygota</taxon>
        <taxon>Neoptera</taxon>
        <taxon>Endopterygota</taxon>
        <taxon>Diptera</taxon>
        <taxon>Nematocera</taxon>
        <taxon>Chironomoidea</taxon>
        <taxon>Chironomidae</taxon>
        <taxon>Clunio</taxon>
    </lineage>
</organism>
<reference evidence="1 2" key="1">
    <citation type="submission" date="2015-04" db="EMBL/GenBank/DDBJ databases">
        <authorList>
            <person name="Syromyatnikov M.Y."/>
            <person name="Popov V.N."/>
        </authorList>
    </citation>
    <scope>NUCLEOTIDE SEQUENCE [LARGE SCALE GENOMIC DNA]</scope>
</reference>
<name>A0A1J1HJ65_9DIPT</name>
<evidence type="ECO:0000313" key="1">
    <source>
        <dbReference type="EMBL" id="CRK87955.1"/>
    </source>
</evidence>
<sequence>MSLRLVIYTKESNDKDKKKKENISLSLDTKVALYIKSRKSRRTKVECINKFVSMMKQNVILLKRLVFGSSRTTTPQRQKCFLKKNDIARKWSSTHRWIRMTPKMSTLRRLLINFRKFTAPIRIIWLNVN</sequence>
<keyword evidence="2" id="KW-1185">Reference proteome</keyword>
<proteinExistence type="predicted"/>
<dbReference type="Proteomes" id="UP000183832">
    <property type="component" value="Unassembled WGS sequence"/>
</dbReference>
<accession>A0A1J1HJ65</accession>
<dbReference type="AlphaFoldDB" id="A0A1J1HJ65"/>
<dbReference type="EMBL" id="CVRI01000006">
    <property type="protein sequence ID" value="CRK87955.1"/>
    <property type="molecule type" value="Genomic_DNA"/>
</dbReference>
<gene>
    <name evidence="1" type="ORF">CLUMA_CG001741</name>
</gene>
<evidence type="ECO:0000313" key="2">
    <source>
        <dbReference type="Proteomes" id="UP000183832"/>
    </source>
</evidence>
<protein>
    <submittedName>
        <fullName evidence="1">CLUMA_CG001741, isoform A</fullName>
    </submittedName>
</protein>